<comment type="caution">
    <text evidence="3">The sequence shown here is derived from an EMBL/GenBank/DDBJ whole genome shotgun (WGS) entry which is preliminary data.</text>
</comment>
<reference evidence="3" key="1">
    <citation type="submission" date="2021-02" db="EMBL/GenBank/DDBJ databases">
        <authorList>
            <person name="Nowell W R."/>
        </authorList>
    </citation>
    <scope>NUCLEOTIDE SEQUENCE</scope>
</reference>
<evidence type="ECO:0000313" key="2">
    <source>
        <dbReference type="EMBL" id="CAF4337255.1"/>
    </source>
</evidence>
<dbReference type="EMBL" id="CAJOBJ010294625">
    <property type="protein sequence ID" value="CAF5156869.1"/>
    <property type="molecule type" value="Genomic_DNA"/>
</dbReference>
<dbReference type="Proteomes" id="UP000663855">
    <property type="component" value="Unassembled WGS sequence"/>
</dbReference>
<evidence type="ECO:0000313" key="5">
    <source>
        <dbReference type="EMBL" id="CAF5097193.1"/>
    </source>
</evidence>
<gene>
    <name evidence="4" type="ORF">BYL167_LOCUS61360</name>
    <name evidence="1" type="ORF">CJN711_LOCUS13919</name>
    <name evidence="6" type="ORF">GIL414_LOCUS65469</name>
    <name evidence="3" type="ORF">OVN521_LOCUS38308</name>
    <name evidence="5" type="ORF">SMN809_LOCUS61490</name>
    <name evidence="2" type="ORF">UXM345_LOCUS35319</name>
</gene>
<evidence type="ECO:0000313" key="3">
    <source>
        <dbReference type="EMBL" id="CAF4458675.1"/>
    </source>
</evidence>
<name>A0A820SV97_9BILA</name>
<evidence type="ECO:0000313" key="7">
    <source>
        <dbReference type="Proteomes" id="UP000663866"/>
    </source>
</evidence>
<sequence length="98" mass="11394">MVIMLSVWLMSNETYNHILFNIIGFISCDTVYPYTFICYTYGKTLLNLGTQLEYVALSNQTSLDYRSLFRIYLPQIIIINGYMIQDIETLSISTDINI</sequence>
<dbReference type="Proteomes" id="UP000676336">
    <property type="component" value="Unassembled WGS sequence"/>
</dbReference>
<dbReference type="Proteomes" id="UP000681967">
    <property type="component" value="Unassembled WGS sequence"/>
</dbReference>
<protein>
    <submittedName>
        <fullName evidence="3">Uncharacterized protein</fullName>
    </submittedName>
</protein>
<dbReference type="Proteomes" id="UP000681720">
    <property type="component" value="Unassembled WGS sequence"/>
</dbReference>
<dbReference type="Proteomes" id="UP000663866">
    <property type="component" value="Unassembled WGS sequence"/>
</dbReference>
<keyword evidence="7" id="KW-1185">Reference proteome</keyword>
<proteinExistence type="predicted"/>
<organism evidence="3 7">
    <name type="scientific">Rotaria magnacalcarata</name>
    <dbReference type="NCBI Taxonomy" id="392030"/>
    <lineage>
        <taxon>Eukaryota</taxon>
        <taxon>Metazoa</taxon>
        <taxon>Spiralia</taxon>
        <taxon>Gnathifera</taxon>
        <taxon>Rotifera</taxon>
        <taxon>Eurotatoria</taxon>
        <taxon>Bdelloidea</taxon>
        <taxon>Philodinida</taxon>
        <taxon>Philodinidae</taxon>
        <taxon>Rotaria</taxon>
    </lineage>
</organism>
<dbReference type="EMBL" id="CAJOBF010014201">
    <property type="protein sequence ID" value="CAF4337255.1"/>
    <property type="molecule type" value="Genomic_DNA"/>
</dbReference>
<dbReference type="EMBL" id="CAJOBI010247061">
    <property type="protein sequence ID" value="CAF5097193.1"/>
    <property type="molecule type" value="Genomic_DNA"/>
</dbReference>
<evidence type="ECO:0000313" key="1">
    <source>
        <dbReference type="EMBL" id="CAF1239534.1"/>
    </source>
</evidence>
<evidence type="ECO:0000313" key="4">
    <source>
        <dbReference type="EMBL" id="CAF5076680.1"/>
    </source>
</evidence>
<dbReference type="Proteomes" id="UP000663842">
    <property type="component" value="Unassembled WGS sequence"/>
</dbReference>
<evidence type="ECO:0000313" key="6">
    <source>
        <dbReference type="EMBL" id="CAF5156869.1"/>
    </source>
</evidence>
<dbReference type="EMBL" id="CAJOBG010047311">
    <property type="protein sequence ID" value="CAF4458675.1"/>
    <property type="molecule type" value="Genomic_DNA"/>
</dbReference>
<dbReference type="EMBL" id="CAJOBH010232430">
    <property type="protein sequence ID" value="CAF5076680.1"/>
    <property type="molecule type" value="Genomic_DNA"/>
</dbReference>
<dbReference type="AlphaFoldDB" id="A0A820SV97"/>
<dbReference type="EMBL" id="CAJNOV010006224">
    <property type="protein sequence ID" value="CAF1239534.1"/>
    <property type="molecule type" value="Genomic_DNA"/>
</dbReference>
<accession>A0A820SV97</accession>